<sequence>MQEVVCGDKKVVTTLLRLRSGMHAFGYWCTFFILFIRQLQRKWVAALPVFCNIFSLFPFNESSYRTLPDEFTCRKIASLTRSNFFVEVMFMLIGVKVTFNL</sequence>
<reference evidence="2 3" key="1">
    <citation type="submission" date="2016-04" db="EMBL/GenBank/DDBJ databases">
        <authorList>
            <person name="Chen L."/>
            <person name="Zhuang W."/>
            <person name="Wang G."/>
        </authorList>
    </citation>
    <scope>NUCLEOTIDE SEQUENCE [LARGE SCALE GENOMIC DNA]</scope>
    <source>
        <strain evidence="3">GR20</strain>
    </source>
</reference>
<protein>
    <submittedName>
        <fullName evidence="2">Uncharacterized protein</fullName>
    </submittedName>
</protein>
<proteinExistence type="predicted"/>
<feature type="transmembrane region" description="Helical" evidence="1">
    <location>
        <begin position="20"/>
        <end position="36"/>
    </location>
</feature>
<organism evidence="2 3">
    <name type="scientific">Niastella koreensis</name>
    <dbReference type="NCBI Taxonomy" id="354356"/>
    <lineage>
        <taxon>Bacteria</taxon>
        <taxon>Pseudomonadati</taxon>
        <taxon>Bacteroidota</taxon>
        <taxon>Chitinophagia</taxon>
        <taxon>Chitinophagales</taxon>
        <taxon>Chitinophagaceae</taxon>
        <taxon>Niastella</taxon>
    </lineage>
</organism>
<keyword evidence="1" id="KW-0472">Membrane</keyword>
<evidence type="ECO:0000256" key="1">
    <source>
        <dbReference type="SAM" id="Phobius"/>
    </source>
</evidence>
<accession>A0ABX3NPV6</accession>
<keyword evidence="3" id="KW-1185">Reference proteome</keyword>
<dbReference type="Proteomes" id="UP000192277">
    <property type="component" value="Unassembled WGS sequence"/>
</dbReference>
<name>A0ABX3NPV6_9BACT</name>
<gene>
    <name evidence="2" type="ORF">A4D02_12990</name>
</gene>
<evidence type="ECO:0000313" key="2">
    <source>
        <dbReference type="EMBL" id="OQP42479.1"/>
    </source>
</evidence>
<evidence type="ECO:0000313" key="3">
    <source>
        <dbReference type="Proteomes" id="UP000192277"/>
    </source>
</evidence>
<dbReference type="EMBL" id="LWBO01000044">
    <property type="protein sequence ID" value="OQP42479.1"/>
    <property type="molecule type" value="Genomic_DNA"/>
</dbReference>
<keyword evidence="1" id="KW-0812">Transmembrane</keyword>
<comment type="caution">
    <text evidence="2">The sequence shown here is derived from an EMBL/GenBank/DDBJ whole genome shotgun (WGS) entry which is preliminary data.</text>
</comment>
<keyword evidence="1" id="KW-1133">Transmembrane helix</keyword>